<dbReference type="SUPFAM" id="SSF56935">
    <property type="entry name" value="Porins"/>
    <property type="match status" value="1"/>
</dbReference>
<comment type="caution">
    <text evidence="16">The sequence shown here is derived from an EMBL/GenBank/DDBJ whole genome shotgun (WGS) entry which is preliminary data.</text>
</comment>
<dbReference type="GO" id="GO:0015344">
    <property type="term" value="F:siderophore uptake transmembrane transporter activity"/>
    <property type="evidence" value="ECO:0007669"/>
    <property type="project" value="TreeGrafter"/>
</dbReference>
<dbReference type="PROSITE" id="PS52016">
    <property type="entry name" value="TONB_DEPENDENT_REC_3"/>
    <property type="match status" value="1"/>
</dbReference>
<evidence type="ECO:0000256" key="5">
    <source>
        <dbReference type="ARBA" id="ARBA00022692"/>
    </source>
</evidence>
<evidence type="ECO:0000256" key="6">
    <source>
        <dbReference type="ARBA" id="ARBA00022729"/>
    </source>
</evidence>
<dbReference type="Gene3D" id="2.170.130.10">
    <property type="entry name" value="TonB-dependent receptor, plug domain"/>
    <property type="match status" value="1"/>
</dbReference>
<evidence type="ECO:0000256" key="10">
    <source>
        <dbReference type="ARBA" id="ARBA00023237"/>
    </source>
</evidence>
<evidence type="ECO:0000259" key="15">
    <source>
        <dbReference type="Pfam" id="PF07715"/>
    </source>
</evidence>
<keyword evidence="3 11" id="KW-0813">Transport</keyword>
<evidence type="ECO:0000256" key="3">
    <source>
        <dbReference type="ARBA" id="ARBA00022448"/>
    </source>
</evidence>
<comment type="subcellular location">
    <subcellularLocation>
        <location evidence="1 11">Cell outer membrane</location>
        <topology evidence="1 11">Multi-pass membrane protein</topology>
    </subcellularLocation>
</comment>
<evidence type="ECO:0000256" key="2">
    <source>
        <dbReference type="ARBA" id="ARBA00008143"/>
    </source>
</evidence>
<evidence type="ECO:0000256" key="12">
    <source>
        <dbReference type="RuleBase" id="RU003357"/>
    </source>
</evidence>
<reference evidence="16 17" key="1">
    <citation type="submission" date="2014-11" db="EMBL/GenBank/DDBJ databases">
        <title>Pan-genome of Gallibacterium spp.</title>
        <authorList>
            <person name="Kudirkiene E."/>
            <person name="Bojesen A.M."/>
        </authorList>
    </citation>
    <scope>NUCLEOTIDE SEQUENCE [LARGE SCALE GENOMIC DNA]</scope>
    <source>
        <strain evidence="16 17">59/S3/89</strain>
    </source>
</reference>
<gene>
    <name evidence="16" type="ORF">QV06_07515</name>
</gene>
<dbReference type="Proteomes" id="UP000092626">
    <property type="component" value="Unassembled WGS sequence"/>
</dbReference>
<evidence type="ECO:0000313" key="17">
    <source>
        <dbReference type="Proteomes" id="UP000092626"/>
    </source>
</evidence>
<dbReference type="AlphaFoldDB" id="A0A1A7PRA7"/>
<dbReference type="InterPro" id="IPR037066">
    <property type="entry name" value="Plug_dom_sf"/>
</dbReference>
<dbReference type="GO" id="GO:0009279">
    <property type="term" value="C:cell outer membrane"/>
    <property type="evidence" value="ECO:0007669"/>
    <property type="project" value="UniProtKB-SubCell"/>
</dbReference>
<feature type="domain" description="TonB-dependent receptor plug" evidence="15">
    <location>
        <begin position="36"/>
        <end position="132"/>
    </location>
</feature>
<keyword evidence="10 11" id="KW-0998">Cell outer membrane</keyword>
<feature type="domain" description="TonB-dependent receptor-like beta-barrel" evidence="14">
    <location>
        <begin position="239"/>
        <end position="660"/>
    </location>
</feature>
<organism evidence="16 17">
    <name type="scientific">Gallibacterium genomosp. 3</name>
    <dbReference type="NCBI Taxonomy" id="505345"/>
    <lineage>
        <taxon>Bacteria</taxon>
        <taxon>Pseudomonadati</taxon>
        <taxon>Pseudomonadota</taxon>
        <taxon>Gammaproteobacteria</taxon>
        <taxon>Pasteurellales</taxon>
        <taxon>Pasteurellaceae</taxon>
        <taxon>Gallibacterium</taxon>
    </lineage>
</organism>
<proteinExistence type="inferred from homology"/>
<evidence type="ECO:0000256" key="9">
    <source>
        <dbReference type="ARBA" id="ARBA00023170"/>
    </source>
</evidence>
<protein>
    <submittedName>
        <fullName evidence="16">TonB-dependent receptor</fullName>
    </submittedName>
</protein>
<keyword evidence="4 11" id="KW-1134">Transmembrane beta strand</keyword>
<dbReference type="STRING" id="505345.QV06_07515"/>
<dbReference type="InterPro" id="IPR039426">
    <property type="entry name" value="TonB-dep_rcpt-like"/>
</dbReference>
<dbReference type="EMBL" id="JTJR01000028">
    <property type="protein sequence ID" value="OBX04257.1"/>
    <property type="molecule type" value="Genomic_DNA"/>
</dbReference>
<evidence type="ECO:0000256" key="7">
    <source>
        <dbReference type="ARBA" id="ARBA00023077"/>
    </source>
</evidence>
<evidence type="ECO:0000256" key="4">
    <source>
        <dbReference type="ARBA" id="ARBA00022452"/>
    </source>
</evidence>
<comment type="similarity">
    <text evidence="2">Belongs to the TonB-dependent receptor family. Hemoglobin/haptoglobin binding protein subfamily.</text>
</comment>
<dbReference type="InterPro" id="IPR036942">
    <property type="entry name" value="Beta-barrel_TonB_sf"/>
</dbReference>
<evidence type="ECO:0000256" key="11">
    <source>
        <dbReference type="PROSITE-ProRule" id="PRU01360"/>
    </source>
</evidence>
<dbReference type="CDD" id="cd01347">
    <property type="entry name" value="ligand_gated_channel"/>
    <property type="match status" value="1"/>
</dbReference>
<dbReference type="InterPro" id="IPR000531">
    <property type="entry name" value="Beta-barrel_TonB"/>
</dbReference>
<keyword evidence="7 12" id="KW-0798">TonB box</keyword>
<evidence type="ECO:0000259" key="14">
    <source>
        <dbReference type="Pfam" id="PF00593"/>
    </source>
</evidence>
<dbReference type="GO" id="GO:0044718">
    <property type="term" value="P:siderophore transmembrane transport"/>
    <property type="evidence" value="ECO:0007669"/>
    <property type="project" value="TreeGrafter"/>
</dbReference>
<evidence type="ECO:0000256" key="8">
    <source>
        <dbReference type="ARBA" id="ARBA00023136"/>
    </source>
</evidence>
<feature type="signal peptide" evidence="13">
    <location>
        <begin position="1"/>
        <end position="17"/>
    </location>
</feature>
<feature type="chain" id="PRO_5008359280" evidence="13">
    <location>
        <begin position="18"/>
        <end position="713"/>
    </location>
</feature>
<dbReference type="PANTHER" id="PTHR30069">
    <property type="entry name" value="TONB-DEPENDENT OUTER MEMBRANE RECEPTOR"/>
    <property type="match status" value="1"/>
</dbReference>
<dbReference type="Pfam" id="PF07715">
    <property type="entry name" value="Plug"/>
    <property type="match status" value="1"/>
</dbReference>
<dbReference type="PANTHER" id="PTHR30069:SF29">
    <property type="entry name" value="HEMOGLOBIN AND HEMOGLOBIN-HAPTOGLOBIN-BINDING PROTEIN 1-RELATED"/>
    <property type="match status" value="1"/>
</dbReference>
<name>A0A1A7PRA7_9PAST</name>
<dbReference type="Gene3D" id="2.40.170.20">
    <property type="entry name" value="TonB-dependent receptor, beta-barrel domain"/>
    <property type="match status" value="1"/>
</dbReference>
<evidence type="ECO:0000313" key="16">
    <source>
        <dbReference type="EMBL" id="OBX04257.1"/>
    </source>
</evidence>
<sequence length="713" mass="80877">MSFLTSFVSFLTLPTFAADNQLGEITVVEHTDKIATNSINLTTFNQIKKKQPRNIKDLLANELDIQVNDLQRTRSGNDGVNIRGLQGNRVAMTIDGISLAESQENKLFVTYGQDFGRGDFIEPTGLRSALVNYSGSHQSLSGGIDFQTLDPKDLYKDNALGGFIASGFDSVDTSWYLSTGGAVHDDKYEGMVIVTGRFGHETKNNADSNTYNSDPANYKNSYVLTKHIYHLNEHNSLKLTFENKQKTITTNLLSSNDTIVPSTRNQKQISGYSDDTTRRTRISLNHQYQNENGWLQQARNQLYLQNSLTDQYRKRTTSSNYRQEYSNVKTQALGFQSDLASNLNTELPQQLRYGFAFNYTNYRNNLNYTTTTDSNVDKKPTANTRQTKTYLYIEDELLVGDFTIIPRLGGMYFVSNPSNSGYNQGASEIVAVEKQHKVFLLPKLAIEWRTNDLFTPYLQYSRGVKTPSSQQLTSSFYENPFGNIKVAVVGNGKLQAETADNFDLGFKGQNEAIQYRVNSFYNRYKNFINAESLIQPGYTYFIQYQNLDKAKIYGVTADVKWQLYDNTYLFGGVTYSRGKATNNGKTTPINTIQPLKLKIALSYEAEQYGGNITMTHIRKKNDSDINGTIYNPTATINIVDLGIYWKPTKNLMLTANINNLFDKKYWNWADISYFAVQKDLGHTGDRTTSLDRNNADYYTVPGRNFNVGIRYEF</sequence>
<keyword evidence="5 11" id="KW-0812">Transmembrane</keyword>
<dbReference type="InterPro" id="IPR012910">
    <property type="entry name" value="Plug_dom"/>
</dbReference>
<evidence type="ECO:0000256" key="13">
    <source>
        <dbReference type="SAM" id="SignalP"/>
    </source>
</evidence>
<evidence type="ECO:0000256" key="1">
    <source>
        <dbReference type="ARBA" id="ARBA00004571"/>
    </source>
</evidence>
<keyword evidence="8 11" id="KW-0472">Membrane</keyword>
<keyword evidence="6 13" id="KW-0732">Signal</keyword>
<dbReference type="PATRIC" id="fig|505345.6.peg.1529"/>
<dbReference type="Pfam" id="PF00593">
    <property type="entry name" value="TonB_dep_Rec_b-barrel"/>
    <property type="match status" value="1"/>
</dbReference>
<keyword evidence="9 16" id="KW-0675">Receptor</keyword>
<accession>A0A1A7PRA7</accession>